<dbReference type="PRINTS" id="PR00259">
    <property type="entry name" value="TMFOUR"/>
</dbReference>
<dbReference type="STRING" id="299467.A0A443SNW9"/>
<keyword evidence="6" id="KW-1015">Disulfide bond</keyword>
<evidence type="ECO:0000313" key="9">
    <source>
        <dbReference type="Proteomes" id="UP000288716"/>
    </source>
</evidence>
<feature type="transmembrane region" description="Helical" evidence="7">
    <location>
        <begin position="7"/>
        <end position="32"/>
    </location>
</feature>
<keyword evidence="3 7" id="KW-0812">Transmembrane</keyword>
<dbReference type="VEuPathDB" id="VectorBase:LDEU002856"/>
<organism evidence="8 9">
    <name type="scientific">Leptotrombidium deliense</name>
    <dbReference type="NCBI Taxonomy" id="299467"/>
    <lineage>
        <taxon>Eukaryota</taxon>
        <taxon>Metazoa</taxon>
        <taxon>Ecdysozoa</taxon>
        <taxon>Arthropoda</taxon>
        <taxon>Chelicerata</taxon>
        <taxon>Arachnida</taxon>
        <taxon>Acari</taxon>
        <taxon>Acariformes</taxon>
        <taxon>Trombidiformes</taxon>
        <taxon>Prostigmata</taxon>
        <taxon>Anystina</taxon>
        <taxon>Parasitengona</taxon>
        <taxon>Trombiculoidea</taxon>
        <taxon>Trombiculidae</taxon>
        <taxon>Leptotrombidium</taxon>
    </lineage>
</organism>
<feature type="disulfide bond" evidence="6">
    <location>
        <begin position="148"/>
        <end position="168"/>
    </location>
</feature>
<dbReference type="GO" id="GO:0005886">
    <property type="term" value="C:plasma membrane"/>
    <property type="evidence" value="ECO:0007669"/>
    <property type="project" value="TreeGrafter"/>
</dbReference>
<dbReference type="PANTHER" id="PTHR19282:SF521">
    <property type="entry name" value="IP01817P-RELATED"/>
    <property type="match status" value="1"/>
</dbReference>
<dbReference type="Gene3D" id="1.10.1450.10">
    <property type="entry name" value="Tetraspanin"/>
    <property type="match status" value="1"/>
</dbReference>
<dbReference type="AlphaFoldDB" id="A0A443SNW9"/>
<feature type="non-terminal residue" evidence="8">
    <location>
        <position position="1"/>
    </location>
</feature>
<dbReference type="InterPro" id="IPR000301">
    <property type="entry name" value="Tetraspanin_animals"/>
</dbReference>
<protein>
    <recommendedName>
        <fullName evidence="7">Tetraspanin</fullName>
    </recommendedName>
</protein>
<feature type="transmembrane region" description="Helical" evidence="7">
    <location>
        <begin position="211"/>
        <end position="233"/>
    </location>
</feature>
<evidence type="ECO:0000256" key="3">
    <source>
        <dbReference type="ARBA" id="ARBA00022692"/>
    </source>
</evidence>
<dbReference type="CDD" id="cd03127">
    <property type="entry name" value="tetraspanin_LEL"/>
    <property type="match status" value="1"/>
</dbReference>
<evidence type="ECO:0000256" key="5">
    <source>
        <dbReference type="ARBA" id="ARBA00023136"/>
    </source>
</evidence>
<dbReference type="Pfam" id="PF00335">
    <property type="entry name" value="Tetraspanin"/>
    <property type="match status" value="1"/>
</dbReference>
<keyword evidence="9" id="KW-1185">Reference proteome</keyword>
<feature type="transmembrane region" description="Helical" evidence="7">
    <location>
        <begin position="52"/>
        <end position="75"/>
    </location>
</feature>
<comment type="subcellular location">
    <subcellularLocation>
        <location evidence="1 7">Membrane</location>
        <topology evidence="1 7">Multi-pass membrane protein</topology>
    </subcellularLocation>
</comment>
<comment type="caution">
    <text evidence="8">The sequence shown here is derived from an EMBL/GenBank/DDBJ whole genome shotgun (WGS) entry which is preliminary data.</text>
</comment>
<evidence type="ECO:0000256" key="6">
    <source>
        <dbReference type="PIRSR" id="PIRSR002419-1"/>
    </source>
</evidence>
<dbReference type="EMBL" id="NCKV01001032">
    <property type="protein sequence ID" value="RWS29183.1"/>
    <property type="molecule type" value="Genomic_DNA"/>
</dbReference>
<dbReference type="OrthoDB" id="6366642at2759"/>
<evidence type="ECO:0000313" key="8">
    <source>
        <dbReference type="EMBL" id="RWS29183.1"/>
    </source>
</evidence>
<dbReference type="PROSITE" id="PS00421">
    <property type="entry name" value="TM4_1"/>
    <property type="match status" value="1"/>
</dbReference>
<evidence type="ECO:0000256" key="1">
    <source>
        <dbReference type="ARBA" id="ARBA00004141"/>
    </source>
</evidence>
<proteinExistence type="inferred from homology"/>
<keyword evidence="4 7" id="KW-1133">Transmembrane helix</keyword>
<dbReference type="Proteomes" id="UP000288716">
    <property type="component" value="Unassembled WGS sequence"/>
</dbReference>
<dbReference type="PIRSF" id="PIRSF002419">
    <property type="entry name" value="Tetraspanin"/>
    <property type="match status" value="1"/>
</dbReference>
<dbReference type="InterPro" id="IPR018499">
    <property type="entry name" value="Tetraspanin/Peripherin"/>
</dbReference>
<accession>A0A443SNW9</accession>
<name>A0A443SNW9_9ACAR</name>
<reference evidence="8 9" key="1">
    <citation type="journal article" date="2018" name="Gigascience">
        <title>Genomes of trombidid mites reveal novel predicted allergens and laterally-transferred genes associated with secondary metabolism.</title>
        <authorList>
            <person name="Dong X."/>
            <person name="Chaisiri K."/>
            <person name="Xia D."/>
            <person name="Armstrong S.D."/>
            <person name="Fang Y."/>
            <person name="Donnelly M.J."/>
            <person name="Kadowaki T."/>
            <person name="McGarry J.W."/>
            <person name="Darby A.C."/>
            <person name="Makepeace B.L."/>
        </authorList>
    </citation>
    <scope>NUCLEOTIDE SEQUENCE [LARGE SCALE GENOMIC DNA]</scope>
    <source>
        <strain evidence="8">UoL-UT</strain>
    </source>
</reference>
<dbReference type="SUPFAM" id="SSF48652">
    <property type="entry name" value="Tetraspanin"/>
    <property type="match status" value="1"/>
</dbReference>
<dbReference type="PANTHER" id="PTHR19282">
    <property type="entry name" value="TETRASPANIN"/>
    <property type="match status" value="1"/>
</dbReference>
<comment type="similarity">
    <text evidence="2 7">Belongs to the tetraspanin (TM4SF) family.</text>
</comment>
<dbReference type="InterPro" id="IPR018503">
    <property type="entry name" value="Tetraspanin_CS"/>
</dbReference>
<feature type="disulfide bond" evidence="6">
    <location>
        <begin position="147"/>
        <end position="183"/>
    </location>
</feature>
<keyword evidence="5 7" id="KW-0472">Membrane</keyword>
<dbReference type="InterPro" id="IPR008952">
    <property type="entry name" value="Tetraspanin_EC2_sf"/>
</dbReference>
<evidence type="ECO:0000256" key="7">
    <source>
        <dbReference type="RuleBase" id="RU361218"/>
    </source>
</evidence>
<evidence type="ECO:0000256" key="4">
    <source>
        <dbReference type="ARBA" id="ARBA00022989"/>
    </source>
</evidence>
<evidence type="ECO:0000256" key="2">
    <source>
        <dbReference type="ARBA" id="ARBA00006840"/>
    </source>
</evidence>
<gene>
    <name evidence="8" type="ORF">B4U80_11015</name>
</gene>
<feature type="transmembrane region" description="Helical" evidence="7">
    <location>
        <begin position="82"/>
        <end position="106"/>
    </location>
</feature>
<sequence length="240" mass="26344">IVYKIIFALFCCILFKSDFVFQICGILLIVFGAQSLHQTTTIREVIDTPDTSAIFCIVIGVILFLIAFLGCCGAFRENHCMLITFSVIMLVILVIELILGGLVIAFKNEVKDLAREGLTNAMKKYDEGKQNSTYNEVVDEMQEKLKCCGVNNSADWISWNKTIPASCCAKKDKTSVDADNATCTEDKAFSQGCLHAFEEVIKSAYGPLGGVSITVAIVQLIGIVFACCLAYAVKKEYQVV</sequence>